<reference evidence="1" key="1">
    <citation type="submission" date="2017-05" db="UniProtKB">
        <authorList>
            <consortium name="EnsemblMetazoa"/>
        </authorList>
    </citation>
    <scope>IDENTIFICATION</scope>
</reference>
<dbReference type="EnsemblMetazoa" id="Aqu2.1.00744_001">
    <property type="protein sequence ID" value="Aqu2.1.00744_001"/>
    <property type="gene ID" value="Aqu2.1.00744"/>
</dbReference>
<accession>A0A1X7SF91</accession>
<sequence length="148" mass="16929">MFFSRRQYLYPDMIFSCNGSVTKWIFGAVDQKNNQDALVEFQIWRKQGQESNIYNKVSSSSMSFNNITMISTNYYQYTPQIPLQFREGDVFGAYIPATSLSSFVLYEQRQSGPTNVFVYSDNALSVIAEESLDFNANNFPLVAAEISK</sequence>
<dbReference type="InParanoid" id="A0A1X7SF91"/>
<protein>
    <submittedName>
        <fullName evidence="1">Uncharacterized protein</fullName>
    </submittedName>
</protein>
<name>A0A1X7SF91_AMPQE</name>
<dbReference type="AlphaFoldDB" id="A0A1X7SF91"/>
<organism evidence="1">
    <name type="scientific">Amphimedon queenslandica</name>
    <name type="common">Sponge</name>
    <dbReference type="NCBI Taxonomy" id="400682"/>
    <lineage>
        <taxon>Eukaryota</taxon>
        <taxon>Metazoa</taxon>
        <taxon>Porifera</taxon>
        <taxon>Demospongiae</taxon>
        <taxon>Heteroscleromorpha</taxon>
        <taxon>Haplosclerida</taxon>
        <taxon>Niphatidae</taxon>
        <taxon>Amphimedon</taxon>
    </lineage>
</organism>
<evidence type="ECO:0000313" key="1">
    <source>
        <dbReference type="EnsemblMetazoa" id="Aqu2.1.00744_001"/>
    </source>
</evidence>
<proteinExistence type="predicted"/>